<dbReference type="PANTHER" id="PTHR43646">
    <property type="entry name" value="GLYCOSYLTRANSFERASE"/>
    <property type="match status" value="1"/>
</dbReference>
<protein>
    <submittedName>
        <fullName evidence="7">Glycosyltransferase</fullName>
    </submittedName>
</protein>
<dbReference type="InterPro" id="IPR029044">
    <property type="entry name" value="Nucleotide-diphossugar_trans"/>
</dbReference>
<keyword evidence="2" id="KW-1003">Cell membrane</keyword>
<dbReference type="Gene3D" id="3.90.550.10">
    <property type="entry name" value="Spore Coat Polysaccharide Biosynthesis Protein SpsA, Chain A"/>
    <property type="match status" value="1"/>
</dbReference>
<evidence type="ECO:0000313" key="7">
    <source>
        <dbReference type="EMBL" id="QUS42091.1"/>
    </source>
</evidence>
<evidence type="ECO:0000313" key="8">
    <source>
        <dbReference type="Proteomes" id="UP000682843"/>
    </source>
</evidence>
<dbReference type="EMBL" id="CP036498">
    <property type="protein sequence ID" value="QUS42091.1"/>
    <property type="molecule type" value="Genomic_DNA"/>
</dbReference>
<dbReference type="SUPFAM" id="SSF53448">
    <property type="entry name" value="Nucleotide-diphospho-sugar transferases"/>
    <property type="match status" value="1"/>
</dbReference>
<feature type="region of interest" description="Disordered" evidence="6">
    <location>
        <begin position="412"/>
        <end position="433"/>
    </location>
</feature>
<keyword evidence="3" id="KW-0328">Glycosyltransferase</keyword>
<organism evidence="7 8">
    <name type="scientific">Tardiphaga alba</name>
    <dbReference type="NCBI Taxonomy" id="340268"/>
    <lineage>
        <taxon>Bacteria</taxon>
        <taxon>Pseudomonadati</taxon>
        <taxon>Pseudomonadota</taxon>
        <taxon>Alphaproteobacteria</taxon>
        <taxon>Hyphomicrobiales</taxon>
        <taxon>Nitrobacteraceae</taxon>
        <taxon>Tardiphaga</taxon>
    </lineage>
</organism>
<keyword evidence="4" id="KW-0808">Transferase</keyword>
<comment type="subcellular location">
    <subcellularLocation>
        <location evidence="1">Cell membrane</location>
    </subcellularLocation>
</comment>
<feature type="region of interest" description="Disordered" evidence="6">
    <location>
        <begin position="1"/>
        <end position="28"/>
    </location>
</feature>
<evidence type="ECO:0000256" key="3">
    <source>
        <dbReference type="ARBA" id="ARBA00022676"/>
    </source>
</evidence>
<dbReference type="PANTHER" id="PTHR43646:SF2">
    <property type="entry name" value="GLYCOSYLTRANSFERASE 2-LIKE DOMAIN-CONTAINING PROTEIN"/>
    <property type="match status" value="1"/>
</dbReference>
<evidence type="ECO:0000256" key="4">
    <source>
        <dbReference type="ARBA" id="ARBA00022679"/>
    </source>
</evidence>
<evidence type="ECO:0000256" key="2">
    <source>
        <dbReference type="ARBA" id="ARBA00022475"/>
    </source>
</evidence>
<reference evidence="7 8" key="1">
    <citation type="submission" date="2019-02" db="EMBL/GenBank/DDBJ databases">
        <title>Emended description of the genus Rhodopseudomonas and description of Rhodopseudomonas albus sp. nov., a non-phototrophic, heavy-metal-tolerant bacterium isolated from garden soil.</title>
        <authorList>
            <person name="Bao Z."/>
            <person name="Cao W.W."/>
            <person name="Sato Y."/>
            <person name="Nishizawa T."/>
            <person name="Zhao J."/>
            <person name="Guo Y."/>
            <person name="Ohta H."/>
        </authorList>
    </citation>
    <scope>NUCLEOTIDE SEQUENCE [LARGE SCALE GENOMIC DNA]</scope>
    <source>
        <strain evidence="7 8">SK50-23</strain>
    </source>
</reference>
<accession>A0ABX8AEA5</accession>
<dbReference type="Pfam" id="PF13641">
    <property type="entry name" value="Glyco_tranf_2_3"/>
    <property type="match status" value="1"/>
</dbReference>
<gene>
    <name evidence="7" type="ORF">RPMA_27165</name>
</gene>
<evidence type="ECO:0000256" key="5">
    <source>
        <dbReference type="ARBA" id="ARBA00023136"/>
    </source>
</evidence>
<keyword evidence="8" id="KW-1185">Reference proteome</keyword>
<dbReference type="Proteomes" id="UP000682843">
    <property type="component" value="Chromosome"/>
</dbReference>
<proteinExistence type="predicted"/>
<keyword evidence="5" id="KW-0472">Membrane</keyword>
<name>A0ABX8AEA5_9BRAD</name>
<evidence type="ECO:0000256" key="6">
    <source>
        <dbReference type="SAM" id="MobiDB-lite"/>
    </source>
</evidence>
<evidence type="ECO:0000256" key="1">
    <source>
        <dbReference type="ARBA" id="ARBA00004236"/>
    </source>
</evidence>
<sequence>MGRRIARSIAAGSPLCSTTSPVPRPGSPEPAMLRGISSAIERISQAMAAVTAFASIAIPACNEAERIGACLAALAVQRDLHGSPLSADAFEVLVFANNCTDDTVAVAERIARLLPQRVVVAEECLPREMSNAGWARKRAMDLAVDRLEKFGNGRVVMTTDADSCVSPTWVCSNLCELAKGVDCVAGYVDAAPSEIVMLGRGFLQRGRLEDTYLRLVAEIVARCDPRPHDPWPNHRVSSGASLAVTVEAYRAIGGLPARPLGEDAALTASLEEAGFKVRHSLDVTVQTSCRLSGRATGGAADTMQRRLTDLDAPCDEDLEPALHLTRRALCRSFFRRAWRGDLDADTFSARVAIPPYLIPRLRAEEATFLEAWEAISVASSALSERRTLRPSELPREISAARLVLAALRTESPTTTTFPSGRHDREGSGETELA</sequence>